<evidence type="ECO:0008006" key="4">
    <source>
        <dbReference type="Google" id="ProtNLM"/>
    </source>
</evidence>
<comment type="caution">
    <text evidence="2">The sequence shown here is derived from an EMBL/GenBank/DDBJ whole genome shotgun (WGS) entry which is preliminary data.</text>
</comment>
<reference evidence="2 3" key="1">
    <citation type="journal article" date="2016" name="Nat. Commun.">
        <title>Thousands of microbial genomes shed light on interconnected biogeochemical processes in an aquifer system.</title>
        <authorList>
            <person name="Anantharaman K."/>
            <person name="Brown C.T."/>
            <person name="Hug L.A."/>
            <person name="Sharon I."/>
            <person name="Castelle C.J."/>
            <person name="Probst A.J."/>
            <person name="Thomas B.C."/>
            <person name="Singh A."/>
            <person name="Wilkins M.J."/>
            <person name="Karaoz U."/>
            <person name="Brodie E.L."/>
            <person name="Williams K.H."/>
            <person name="Hubbard S.S."/>
            <person name="Banfield J.F."/>
        </authorList>
    </citation>
    <scope>NUCLEOTIDE SEQUENCE [LARGE SCALE GENOMIC DNA]</scope>
</reference>
<dbReference type="InterPro" id="IPR058534">
    <property type="entry name" value="YjdF"/>
</dbReference>
<keyword evidence="1" id="KW-0472">Membrane</keyword>
<sequence length="230" mass="26693">MTRYQKFLCAAFAIAWAWAAYKPLYRDDWLLENYLVFVAVPLIFIVGRYFKLSSVSYTLITIFLILHVIGSHYTYAEVPIGEILKDWFNTERNMYDRLVHFGFGFLLAYPAREVFVRLSQVKGFWGYYFPLDVVLAGSAFYEIIEWLAAQKVDAEAGLAFLGSQGDIWDAQKDMLVAGIGAFIAMLIIFLINRRFNKSHWQEIWSSLKIPKGDRPLGEERLKEFLKKANK</sequence>
<dbReference type="Proteomes" id="UP000176221">
    <property type="component" value="Unassembled WGS sequence"/>
</dbReference>
<feature type="transmembrane region" description="Helical" evidence="1">
    <location>
        <begin position="57"/>
        <end position="75"/>
    </location>
</feature>
<name>A0A1G2N7P6_9BACT</name>
<dbReference type="Pfam" id="PF09997">
    <property type="entry name" value="DUF2238"/>
    <property type="match status" value="1"/>
</dbReference>
<protein>
    <recommendedName>
        <fullName evidence="4">DUF2238 domain-containing protein</fullName>
    </recommendedName>
</protein>
<evidence type="ECO:0000313" key="2">
    <source>
        <dbReference type="EMBL" id="OHA32145.1"/>
    </source>
</evidence>
<accession>A0A1G2N7P6</accession>
<dbReference type="AlphaFoldDB" id="A0A1G2N7P6"/>
<evidence type="ECO:0000256" key="1">
    <source>
        <dbReference type="SAM" id="Phobius"/>
    </source>
</evidence>
<organism evidence="2 3">
    <name type="scientific">Candidatus Taylorbacteria bacterium RIFCSPLOWO2_01_FULL_45_15b</name>
    <dbReference type="NCBI Taxonomy" id="1802319"/>
    <lineage>
        <taxon>Bacteria</taxon>
        <taxon>Candidatus Tayloriibacteriota</taxon>
    </lineage>
</organism>
<feature type="transmembrane region" description="Helical" evidence="1">
    <location>
        <begin position="124"/>
        <end position="144"/>
    </location>
</feature>
<feature type="transmembrane region" description="Helical" evidence="1">
    <location>
        <begin position="174"/>
        <end position="191"/>
    </location>
</feature>
<dbReference type="InterPro" id="IPR014509">
    <property type="entry name" value="YjdF-like"/>
</dbReference>
<keyword evidence="1" id="KW-1133">Transmembrane helix</keyword>
<keyword evidence="1" id="KW-0812">Transmembrane</keyword>
<proteinExistence type="predicted"/>
<gene>
    <name evidence="2" type="ORF">A2928_00415</name>
</gene>
<evidence type="ECO:0000313" key="3">
    <source>
        <dbReference type="Proteomes" id="UP000176221"/>
    </source>
</evidence>
<feature type="transmembrane region" description="Helical" evidence="1">
    <location>
        <begin position="95"/>
        <end position="112"/>
    </location>
</feature>
<dbReference type="EMBL" id="MHRX01000052">
    <property type="protein sequence ID" value="OHA32145.1"/>
    <property type="molecule type" value="Genomic_DNA"/>
</dbReference>
<dbReference type="PIRSF" id="PIRSF020606">
    <property type="entry name" value="UCP020606"/>
    <property type="match status" value="1"/>
</dbReference>
<feature type="transmembrane region" description="Helical" evidence="1">
    <location>
        <begin position="29"/>
        <end position="50"/>
    </location>
</feature>